<evidence type="ECO:0000256" key="1">
    <source>
        <dbReference type="SAM" id="MobiDB-lite"/>
    </source>
</evidence>
<dbReference type="AlphaFoldDB" id="A0A813JQZ6"/>
<feature type="region of interest" description="Disordered" evidence="1">
    <location>
        <begin position="60"/>
        <end position="84"/>
    </location>
</feature>
<sequence length="109" mass="12234">MTAILKKQNNKTVIITNTHTNTLDSISQSMGLVQSDLCVLYFCFVCTDKPNHRTCCAQPAKRADNNNNKNTNTNNTTNNNHNDSPNLACCYEAFSQPRLIQNGLKQQQQ</sequence>
<dbReference type="Proteomes" id="UP000626109">
    <property type="component" value="Unassembled WGS sequence"/>
</dbReference>
<comment type="caution">
    <text evidence="2">The sequence shown here is derived from an EMBL/GenBank/DDBJ whole genome shotgun (WGS) entry which is preliminary data.</text>
</comment>
<evidence type="ECO:0000313" key="3">
    <source>
        <dbReference type="Proteomes" id="UP000626109"/>
    </source>
</evidence>
<accession>A0A813JQZ6</accession>
<dbReference type="EMBL" id="CAJNNW010026726">
    <property type="protein sequence ID" value="CAE8687303.1"/>
    <property type="molecule type" value="Genomic_DNA"/>
</dbReference>
<evidence type="ECO:0000313" key="2">
    <source>
        <dbReference type="EMBL" id="CAE8687303.1"/>
    </source>
</evidence>
<protein>
    <submittedName>
        <fullName evidence="2">Uncharacterized protein</fullName>
    </submittedName>
</protein>
<name>A0A813JQZ6_POLGL</name>
<feature type="compositionally biased region" description="Low complexity" evidence="1">
    <location>
        <begin position="65"/>
        <end position="82"/>
    </location>
</feature>
<gene>
    <name evidence="2" type="ORF">PGLA2088_LOCUS25411</name>
</gene>
<reference evidence="2" key="1">
    <citation type="submission" date="2021-02" db="EMBL/GenBank/DDBJ databases">
        <authorList>
            <person name="Dougan E. K."/>
            <person name="Rhodes N."/>
            <person name="Thang M."/>
            <person name="Chan C."/>
        </authorList>
    </citation>
    <scope>NUCLEOTIDE SEQUENCE</scope>
</reference>
<proteinExistence type="predicted"/>
<organism evidence="2 3">
    <name type="scientific">Polarella glacialis</name>
    <name type="common">Dinoflagellate</name>
    <dbReference type="NCBI Taxonomy" id="89957"/>
    <lineage>
        <taxon>Eukaryota</taxon>
        <taxon>Sar</taxon>
        <taxon>Alveolata</taxon>
        <taxon>Dinophyceae</taxon>
        <taxon>Suessiales</taxon>
        <taxon>Suessiaceae</taxon>
        <taxon>Polarella</taxon>
    </lineage>
</organism>